<dbReference type="InterPro" id="IPR000281">
    <property type="entry name" value="HTH_RpiR"/>
</dbReference>
<evidence type="ECO:0000259" key="4">
    <source>
        <dbReference type="PROSITE" id="PS51071"/>
    </source>
</evidence>
<dbReference type="Gene3D" id="3.40.50.10490">
    <property type="entry name" value="Glucose-6-phosphate isomerase like protein, domain 1"/>
    <property type="match status" value="1"/>
</dbReference>
<dbReference type="InterPro" id="IPR035472">
    <property type="entry name" value="RpiR-like_SIS"/>
</dbReference>
<keyword evidence="3" id="KW-0804">Transcription</keyword>
<keyword evidence="7" id="KW-1185">Reference proteome</keyword>
<gene>
    <name evidence="6" type="ORF">RWE15_03580</name>
</gene>
<dbReference type="PANTHER" id="PTHR30514:SF1">
    <property type="entry name" value="HTH-TYPE TRANSCRIPTIONAL REGULATOR HEXR-RELATED"/>
    <property type="match status" value="1"/>
</dbReference>
<keyword evidence="2" id="KW-0238">DNA-binding</keyword>
<accession>A0ABU5C314</accession>
<feature type="domain" description="HTH rpiR-type" evidence="4">
    <location>
        <begin position="1"/>
        <end position="38"/>
    </location>
</feature>
<evidence type="ECO:0000259" key="5">
    <source>
        <dbReference type="PROSITE" id="PS51464"/>
    </source>
</evidence>
<dbReference type="PROSITE" id="PS51464">
    <property type="entry name" value="SIS"/>
    <property type="match status" value="1"/>
</dbReference>
<dbReference type="Proteomes" id="UP001281447">
    <property type="component" value="Unassembled WGS sequence"/>
</dbReference>
<comment type="caution">
    <text evidence="6">The sequence shown here is derived from an EMBL/GenBank/DDBJ whole genome shotgun (WGS) entry which is preliminary data.</text>
</comment>
<dbReference type="InterPro" id="IPR046348">
    <property type="entry name" value="SIS_dom_sf"/>
</dbReference>
<organism evidence="6 7">
    <name type="scientific">Tigheibacillus halophilus</name>
    <dbReference type="NCBI Taxonomy" id="361280"/>
    <lineage>
        <taxon>Bacteria</taxon>
        <taxon>Bacillati</taxon>
        <taxon>Bacillota</taxon>
        <taxon>Bacilli</taxon>
        <taxon>Bacillales</taxon>
        <taxon>Bacillaceae</taxon>
        <taxon>Tigheibacillus</taxon>
    </lineage>
</organism>
<protein>
    <submittedName>
        <fullName evidence="6">MurR/RpiR family transcriptional regulator</fullName>
    </submittedName>
</protein>
<sequence length="227" mass="25423">MPKNAGSAKQPYFVFFKKLGFSGYQEFKVSMAKQLRHPNENNSEPEFGCTYQNIVQMLDDTHRLIDENTLTLVTENIINSQSVYLFGIGFSGLAAQGAQIRFMRLGYKSFVFSDPHAQLVSSHLITEKDLAMAFSITGDTISTIDWLKVAKQNGAKTVAITNHSNSDITKIADTSIYTAGKEIAQEGSTLITEMSQLYIIEEICKHLYEADKDNIDRMKNKISKSID</sequence>
<dbReference type="SUPFAM" id="SSF53697">
    <property type="entry name" value="SIS domain"/>
    <property type="match status" value="1"/>
</dbReference>
<dbReference type="InterPro" id="IPR047640">
    <property type="entry name" value="RpiR-like"/>
</dbReference>
<dbReference type="Pfam" id="PF01380">
    <property type="entry name" value="SIS"/>
    <property type="match status" value="1"/>
</dbReference>
<evidence type="ECO:0000256" key="3">
    <source>
        <dbReference type="ARBA" id="ARBA00023163"/>
    </source>
</evidence>
<dbReference type="EMBL" id="JAWDIP010000003">
    <property type="protein sequence ID" value="MDY0393689.1"/>
    <property type="molecule type" value="Genomic_DNA"/>
</dbReference>
<reference evidence="6 7" key="1">
    <citation type="submission" date="2023-10" db="EMBL/GenBank/DDBJ databases">
        <title>Virgibacillus halophilus 5B73C genome.</title>
        <authorList>
            <person name="Miliotis G."/>
            <person name="Sengupta P."/>
            <person name="Hameed A."/>
            <person name="Chuvochina M."/>
            <person name="Mcdonagh F."/>
            <person name="Simpson A.C."/>
            <person name="Singh N.K."/>
            <person name="Rekha P.D."/>
            <person name="Raman K."/>
            <person name="Hugenholtz P."/>
            <person name="Venkateswaran K."/>
        </authorList>
    </citation>
    <scope>NUCLEOTIDE SEQUENCE [LARGE SCALE GENOMIC DNA]</scope>
    <source>
        <strain evidence="6 7">5B73C</strain>
    </source>
</reference>
<evidence type="ECO:0000256" key="1">
    <source>
        <dbReference type="ARBA" id="ARBA00023015"/>
    </source>
</evidence>
<name>A0ABU5C314_9BACI</name>
<evidence type="ECO:0000313" key="7">
    <source>
        <dbReference type="Proteomes" id="UP001281447"/>
    </source>
</evidence>
<keyword evidence="1" id="KW-0805">Transcription regulation</keyword>
<evidence type="ECO:0000256" key="2">
    <source>
        <dbReference type="ARBA" id="ARBA00023125"/>
    </source>
</evidence>
<evidence type="ECO:0000313" key="6">
    <source>
        <dbReference type="EMBL" id="MDY0393689.1"/>
    </source>
</evidence>
<dbReference type="CDD" id="cd05013">
    <property type="entry name" value="SIS_RpiR"/>
    <property type="match status" value="1"/>
</dbReference>
<dbReference type="InterPro" id="IPR001347">
    <property type="entry name" value="SIS_dom"/>
</dbReference>
<dbReference type="PANTHER" id="PTHR30514">
    <property type="entry name" value="GLUCOKINASE"/>
    <property type="match status" value="1"/>
</dbReference>
<dbReference type="PROSITE" id="PS51071">
    <property type="entry name" value="HTH_RPIR"/>
    <property type="match status" value="1"/>
</dbReference>
<feature type="domain" description="SIS" evidence="5">
    <location>
        <begin position="73"/>
        <end position="213"/>
    </location>
</feature>
<proteinExistence type="predicted"/>